<dbReference type="InterPro" id="IPR012341">
    <property type="entry name" value="6hp_glycosidase-like_sf"/>
</dbReference>
<evidence type="ECO:0000256" key="1">
    <source>
        <dbReference type="ARBA" id="ARBA00022801"/>
    </source>
</evidence>
<dbReference type="InterPro" id="IPR008928">
    <property type="entry name" value="6-hairpin_glycosidase_sf"/>
</dbReference>
<dbReference type="RefSeq" id="WP_191986412.1">
    <property type="nucleotide sequence ID" value="NZ_JBHTOF010000085.1"/>
</dbReference>
<keyword evidence="1 3" id="KW-0378">Hydrolase</keyword>
<name>A0ABW4DMF4_9LACO</name>
<evidence type="ECO:0000313" key="4">
    <source>
        <dbReference type="Proteomes" id="UP001597244"/>
    </source>
</evidence>
<dbReference type="PANTHER" id="PTHR36845">
    <property type="entry name" value="HYDROLASE, PUTATIVE (AFU_ORTHOLOGUE AFUA_7G05090)-RELATED"/>
    <property type="match status" value="1"/>
</dbReference>
<keyword evidence="4" id="KW-1185">Reference proteome</keyword>
<protein>
    <submittedName>
        <fullName evidence="3">Glycoside hydrolase family 88 protein</fullName>
    </submittedName>
</protein>
<gene>
    <name evidence="3" type="ORF">ACFQ4L_07125</name>
</gene>
<dbReference type="Pfam" id="PF07470">
    <property type="entry name" value="Glyco_hydro_88"/>
    <property type="match status" value="1"/>
</dbReference>
<dbReference type="EMBL" id="JBHTOF010000085">
    <property type="protein sequence ID" value="MFD1465830.1"/>
    <property type="molecule type" value="Genomic_DNA"/>
</dbReference>
<comment type="caution">
    <text evidence="3">The sequence shown here is derived from an EMBL/GenBank/DDBJ whole genome shotgun (WGS) entry which is preliminary data.</text>
</comment>
<dbReference type="SUPFAM" id="SSF48208">
    <property type="entry name" value="Six-hairpin glycosidases"/>
    <property type="match status" value="1"/>
</dbReference>
<accession>A0ABW4DMF4</accession>
<proteinExistence type="inferred from homology"/>
<organism evidence="3 4">
    <name type="scientific">Lapidilactobacillus mulanensis</name>
    <dbReference type="NCBI Taxonomy" id="2485999"/>
    <lineage>
        <taxon>Bacteria</taxon>
        <taxon>Bacillati</taxon>
        <taxon>Bacillota</taxon>
        <taxon>Bacilli</taxon>
        <taxon>Lactobacillales</taxon>
        <taxon>Lactobacillaceae</taxon>
        <taxon>Lapidilactobacillus</taxon>
    </lineage>
</organism>
<dbReference type="InterPro" id="IPR010905">
    <property type="entry name" value="Glyco_hydro_88"/>
</dbReference>
<dbReference type="Proteomes" id="UP001597244">
    <property type="component" value="Unassembled WGS sequence"/>
</dbReference>
<reference evidence="4" key="1">
    <citation type="journal article" date="2019" name="Int. J. Syst. Evol. Microbiol.">
        <title>The Global Catalogue of Microorganisms (GCM) 10K type strain sequencing project: providing services to taxonomists for standard genome sequencing and annotation.</title>
        <authorList>
            <consortium name="The Broad Institute Genomics Platform"/>
            <consortium name="The Broad Institute Genome Sequencing Center for Infectious Disease"/>
            <person name="Wu L."/>
            <person name="Ma J."/>
        </authorList>
    </citation>
    <scope>NUCLEOTIDE SEQUENCE [LARGE SCALE GENOMIC DNA]</scope>
    <source>
        <strain evidence="4">CCM 8951</strain>
    </source>
</reference>
<sequence length="376" mass="43167">MASIDDNWIREMTIKINKKMRQVVERNQHIIPYTTDSTGHYIDVCKDNPYWWTNGFWGGILWQLYHLTGDEIYQRSAIETEKKLDLNLGSAKHLDHDNGFKWSLTSVAHYRITQDSDAKNRALLAAENLAGRFNLSGQYIRAWNDNGDENRSGTAIIDCMMNLPLLYWASEEEQDPRFYQIALAHAKTAQKYIVRPDGSVKHIINFDPNTGEYLNSVGGQGYAHGSSWTRGQAWGIYGFTLSYQYTNDVSFLDTAKQIAQYFIADIPDDSLIPVDFRMPKSPWFEDSSASAIAASGLIELSKYVDKTDANVYLKVAMRLLRTLDQKSSNWDNETDNILTKCSAQYFEDTHEYPIIYGDYFFIEAILKLSNQAMNIW</sequence>
<evidence type="ECO:0000256" key="2">
    <source>
        <dbReference type="ARBA" id="ARBA00038358"/>
    </source>
</evidence>
<dbReference type="InterPro" id="IPR052369">
    <property type="entry name" value="UG_Glycosaminoglycan_Hydrolase"/>
</dbReference>
<evidence type="ECO:0000313" key="3">
    <source>
        <dbReference type="EMBL" id="MFD1465830.1"/>
    </source>
</evidence>
<dbReference type="Gene3D" id="1.50.10.10">
    <property type="match status" value="1"/>
</dbReference>
<dbReference type="GO" id="GO:0016787">
    <property type="term" value="F:hydrolase activity"/>
    <property type="evidence" value="ECO:0007669"/>
    <property type="project" value="UniProtKB-KW"/>
</dbReference>
<comment type="similarity">
    <text evidence="2">Belongs to the glycosyl hydrolase 88 family.</text>
</comment>
<dbReference type="PANTHER" id="PTHR36845:SF1">
    <property type="entry name" value="HYDROLASE, PUTATIVE (AFU_ORTHOLOGUE AFUA_7G05090)-RELATED"/>
    <property type="match status" value="1"/>
</dbReference>